<sequence length="243" mass="26661">RMQMKTAALLLLLVPLAIEATRAKRFAALASSIGGSAGCVVTGNKLYANGFALRDLTPAEMSELTNYETAFADYKKKVKAAVESHRETIKKQMMSMMQNQNQGQGQDQNNNQLANQDGDENIEAPARPSFCTEATTTQYYFDGCMVQNNKVYVGKTFARDLTSDEISQLQAFDTKMTAYQKQVQDQIHKQVKGMFGGNDFFASLFGGKVQDDTESTTQAVAAQSTTTEKPLDAPEAPKFCVSI</sequence>
<evidence type="ECO:0000256" key="6">
    <source>
        <dbReference type="SAM" id="MobiDB-lite"/>
    </source>
</evidence>
<dbReference type="Proteomes" id="UP001328107">
    <property type="component" value="Unassembled WGS sequence"/>
</dbReference>
<name>A0AAN5C9Q2_9BILA</name>
<dbReference type="InterPro" id="IPR010480">
    <property type="entry name" value="Pepsin-I3"/>
</dbReference>
<keyword evidence="10" id="KW-1185">Reference proteome</keyword>
<evidence type="ECO:0000256" key="5">
    <source>
        <dbReference type="ARBA" id="ARBA00023157"/>
    </source>
</evidence>
<comment type="subcellular location">
    <subcellularLocation>
        <location evidence="1">Secreted</location>
    </subcellularLocation>
</comment>
<evidence type="ECO:0000256" key="2">
    <source>
        <dbReference type="ARBA" id="ARBA00008019"/>
    </source>
</evidence>
<feature type="domain" description="Pepsin inhibitor-3-like repeated" evidence="8">
    <location>
        <begin position="124"/>
        <end position="196"/>
    </location>
</feature>
<comment type="caution">
    <text evidence="9">The sequence shown here is derived from an EMBL/GenBank/DDBJ whole genome shotgun (WGS) entry which is preliminary data.</text>
</comment>
<evidence type="ECO:0000256" key="4">
    <source>
        <dbReference type="ARBA" id="ARBA00022729"/>
    </source>
</evidence>
<protein>
    <recommendedName>
        <fullName evidence="8">Pepsin inhibitor-3-like repeated domain-containing protein</fullName>
    </recommendedName>
</protein>
<evidence type="ECO:0000256" key="7">
    <source>
        <dbReference type="SAM" id="SignalP"/>
    </source>
</evidence>
<dbReference type="InterPro" id="IPR051901">
    <property type="entry name" value="Protease_Inhibitor_I33"/>
</dbReference>
<feature type="non-terminal residue" evidence="9">
    <location>
        <position position="1"/>
    </location>
</feature>
<feature type="signal peptide" evidence="7">
    <location>
        <begin position="1"/>
        <end position="23"/>
    </location>
</feature>
<dbReference type="InterPro" id="IPR038412">
    <property type="entry name" value="Pepsin-I3_sf"/>
</dbReference>
<dbReference type="EMBL" id="BTRK01000002">
    <property type="protein sequence ID" value="GMR35855.1"/>
    <property type="molecule type" value="Genomic_DNA"/>
</dbReference>
<evidence type="ECO:0000259" key="8">
    <source>
        <dbReference type="Pfam" id="PF06394"/>
    </source>
</evidence>
<accession>A0AAN5C9Q2</accession>
<reference evidence="10" key="1">
    <citation type="submission" date="2022-10" db="EMBL/GenBank/DDBJ databases">
        <title>Genome assembly of Pristionchus species.</title>
        <authorList>
            <person name="Yoshida K."/>
            <person name="Sommer R.J."/>
        </authorList>
    </citation>
    <scope>NUCLEOTIDE SEQUENCE [LARGE SCALE GENOMIC DNA]</scope>
    <source>
        <strain evidence="10">RS5460</strain>
    </source>
</reference>
<dbReference type="PANTHER" id="PTHR37969:SF1">
    <property type="entry name" value="PROTEIN CBG13105"/>
    <property type="match status" value="1"/>
</dbReference>
<feature type="chain" id="PRO_5042876004" description="Pepsin inhibitor-3-like repeated domain-containing protein" evidence="7">
    <location>
        <begin position="24"/>
        <end position="243"/>
    </location>
</feature>
<dbReference type="SUPFAM" id="SSF55149">
    <property type="entry name" value="Pepsin inhibitor-3"/>
    <property type="match status" value="1"/>
</dbReference>
<dbReference type="PANTHER" id="PTHR37969">
    <property type="entry name" value="PROTEIN CBG07421-RELATED"/>
    <property type="match status" value="1"/>
</dbReference>
<gene>
    <name evidence="9" type="ORF">PMAYCL1PPCAC_06050</name>
</gene>
<comment type="similarity">
    <text evidence="2">Belongs to the protease inhibitor I33 family.</text>
</comment>
<dbReference type="Gene3D" id="3.30.1120.50">
    <property type="entry name" value="Pepsin inhibitor-3"/>
    <property type="match status" value="2"/>
</dbReference>
<organism evidence="9 10">
    <name type="scientific">Pristionchus mayeri</name>
    <dbReference type="NCBI Taxonomy" id="1317129"/>
    <lineage>
        <taxon>Eukaryota</taxon>
        <taxon>Metazoa</taxon>
        <taxon>Ecdysozoa</taxon>
        <taxon>Nematoda</taxon>
        <taxon>Chromadorea</taxon>
        <taxon>Rhabditida</taxon>
        <taxon>Rhabditina</taxon>
        <taxon>Diplogasteromorpha</taxon>
        <taxon>Diplogasteroidea</taxon>
        <taxon>Neodiplogasteridae</taxon>
        <taxon>Pristionchus</taxon>
    </lineage>
</organism>
<dbReference type="Pfam" id="PF06394">
    <property type="entry name" value="Pepsin-I3"/>
    <property type="match status" value="2"/>
</dbReference>
<dbReference type="GO" id="GO:0005576">
    <property type="term" value="C:extracellular region"/>
    <property type="evidence" value="ECO:0007669"/>
    <property type="project" value="UniProtKB-SubCell"/>
</dbReference>
<feature type="domain" description="Pepsin inhibitor-3-like repeated" evidence="8">
    <location>
        <begin position="22"/>
        <end position="88"/>
    </location>
</feature>
<keyword evidence="5" id="KW-1015">Disulfide bond</keyword>
<keyword evidence="3" id="KW-0964">Secreted</keyword>
<evidence type="ECO:0000313" key="9">
    <source>
        <dbReference type="EMBL" id="GMR35855.1"/>
    </source>
</evidence>
<evidence type="ECO:0000256" key="3">
    <source>
        <dbReference type="ARBA" id="ARBA00022525"/>
    </source>
</evidence>
<evidence type="ECO:0000256" key="1">
    <source>
        <dbReference type="ARBA" id="ARBA00004613"/>
    </source>
</evidence>
<proteinExistence type="inferred from homology"/>
<keyword evidence="4 7" id="KW-0732">Signal</keyword>
<feature type="region of interest" description="Disordered" evidence="6">
    <location>
        <begin position="97"/>
        <end position="124"/>
    </location>
</feature>
<feature type="compositionally biased region" description="Low complexity" evidence="6">
    <location>
        <begin position="98"/>
        <end position="116"/>
    </location>
</feature>
<dbReference type="AlphaFoldDB" id="A0AAN5C9Q2"/>
<evidence type="ECO:0000313" key="10">
    <source>
        <dbReference type="Proteomes" id="UP001328107"/>
    </source>
</evidence>